<dbReference type="AlphaFoldDB" id="A0A9Q0QSX1"/>
<name>A0A9Q0QSX1_9MAGN</name>
<protein>
    <submittedName>
        <fullName evidence="1">Uncharacterized protein</fullName>
    </submittedName>
</protein>
<dbReference type="Proteomes" id="UP001141806">
    <property type="component" value="Unassembled WGS sequence"/>
</dbReference>
<evidence type="ECO:0000313" key="2">
    <source>
        <dbReference type="Proteomes" id="UP001141806"/>
    </source>
</evidence>
<accession>A0A9Q0QSX1</accession>
<sequence length="200" mass="22249">MPLCMRFRIRGPILKGLPRALDPRAAAVSHGGSSPITAGAVGRLPPRHVHLPDYSGWSFHDGFTTPRIICPLLCLIPSDRYCDLLRMVAGLQTIVKEDVAETSRLWQEYQYAVVRVEELERENQLAWARMEELKRVRAQVVELARAKAPTTEELMGDDPLSRVCGCRLRGSTTNKLGPTVSQDHRQGVDGCLLHVNESVG</sequence>
<dbReference type="EMBL" id="JAMYWD010000005">
    <property type="protein sequence ID" value="KAJ4970529.1"/>
    <property type="molecule type" value="Genomic_DNA"/>
</dbReference>
<evidence type="ECO:0000313" key="1">
    <source>
        <dbReference type="EMBL" id="KAJ4970529.1"/>
    </source>
</evidence>
<proteinExistence type="predicted"/>
<keyword evidence="2" id="KW-1185">Reference proteome</keyword>
<organism evidence="1 2">
    <name type="scientific">Protea cynaroides</name>
    <dbReference type="NCBI Taxonomy" id="273540"/>
    <lineage>
        <taxon>Eukaryota</taxon>
        <taxon>Viridiplantae</taxon>
        <taxon>Streptophyta</taxon>
        <taxon>Embryophyta</taxon>
        <taxon>Tracheophyta</taxon>
        <taxon>Spermatophyta</taxon>
        <taxon>Magnoliopsida</taxon>
        <taxon>Proteales</taxon>
        <taxon>Proteaceae</taxon>
        <taxon>Protea</taxon>
    </lineage>
</organism>
<gene>
    <name evidence="1" type="ORF">NE237_003628</name>
</gene>
<comment type="caution">
    <text evidence="1">The sequence shown here is derived from an EMBL/GenBank/DDBJ whole genome shotgun (WGS) entry which is preliminary data.</text>
</comment>
<reference evidence="1" key="1">
    <citation type="journal article" date="2023" name="Plant J.">
        <title>The genome of the king protea, Protea cynaroides.</title>
        <authorList>
            <person name="Chang J."/>
            <person name="Duong T.A."/>
            <person name="Schoeman C."/>
            <person name="Ma X."/>
            <person name="Roodt D."/>
            <person name="Barker N."/>
            <person name="Li Z."/>
            <person name="Van de Peer Y."/>
            <person name="Mizrachi E."/>
        </authorList>
    </citation>
    <scope>NUCLEOTIDE SEQUENCE</scope>
    <source>
        <tissue evidence="1">Young leaves</tissue>
    </source>
</reference>